<organism evidence="2">
    <name type="scientific">Volvox carteri f. nagariensis</name>
    <dbReference type="NCBI Taxonomy" id="3068"/>
    <lineage>
        <taxon>Eukaryota</taxon>
        <taxon>Viridiplantae</taxon>
        <taxon>Chlorophyta</taxon>
        <taxon>core chlorophytes</taxon>
        <taxon>Chlorophyceae</taxon>
        <taxon>CS clade</taxon>
        <taxon>Chlamydomonadales</taxon>
        <taxon>Volvocaceae</taxon>
        <taxon>Volvox</taxon>
    </lineage>
</organism>
<dbReference type="KEGG" id="vcn:VOLCADRAFT_76489"/>
<dbReference type="RefSeq" id="XP_002954854.1">
    <property type="nucleotide sequence ID" value="XM_002954808.1"/>
</dbReference>
<dbReference type="EMBL" id="GL378367">
    <property type="protein sequence ID" value="EFJ44053.1"/>
    <property type="molecule type" value="Genomic_DNA"/>
</dbReference>
<dbReference type="Proteomes" id="UP000001058">
    <property type="component" value="Unassembled WGS sequence"/>
</dbReference>
<keyword evidence="2" id="KW-1185">Reference proteome</keyword>
<evidence type="ECO:0000313" key="2">
    <source>
        <dbReference type="Proteomes" id="UP000001058"/>
    </source>
</evidence>
<proteinExistence type="predicted"/>
<dbReference type="AlphaFoldDB" id="D8U8A3"/>
<evidence type="ECO:0000313" key="1">
    <source>
        <dbReference type="EMBL" id="EFJ44053.1"/>
    </source>
</evidence>
<sequence>MCVCVHRALRAGGRGALWSLDTNLLHICRCTRANAYLCGCGCLCVCALVEGGGSRTPATGNTHTRAQTHVNGSYTYSRRPIEVILICGILPQNDQPARTSPAHGVCPDQPRWLRIMMFIAVAVLRSPGLDVSGTYTCGWVCVCVSI</sequence>
<dbReference type="GeneID" id="9621635"/>
<protein>
    <submittedName>
        <fullName evidence="1">Uncharacterized protein</fullName>
    </submittedName>
</protein>
<gene>
    <name evidence="1" type="ORF">VOLCADRAFT_76489</name>
</gene>
<accession>D8U8A3</accession>
<name>D8U8A3_VOLCA</name>
<dbReference type="InParanoid" id="D8U8A3"/>
<reference evidence="1 2" key="1">
    <citation type="journal article" date="2010" name="Science">
        <title>Genomic analysis of organismal complexity in the multicellular green alga Volvox carteri.</title>
        <authorList>
            <person name="Prochnik S.E."/>
            <person name="Umen J."/>
            <person name="Nedelcu A.M."/>
            <person name="Hallmann A."/>
            <person name="Miller S.M."/>
            <person name="Nishii I."/>
            <person name="Ferris P."/>
            <person name="Kuo A."/>
            <person name="Mitros T."/>
            <person name="Fritz-Laylin L.K."/>
            <person name="Hellsten U."/>
            <person name="Chapman J."/>
            <person name="Simakov O."/>
            <person name="Rensing S.A."/>
            <person name="Terry A."/>
            <person name="Pangilinan J."/>
            <person name="Kapitonov V."/>
            <person name="Jurka J."/>
            <person name="Salamov A."/>
            <person name="Shapiro H."/>
            <person name="Schmutz J."/>
            <person name="Grimwood J."/>
            <person name="Lindquist E."/>
            <person name="Lucas S."/>
            <person name="Grigoriev I.V."/>
            <person name="Schmitt R."/>
            <person name="Kirk D."/>
            <person name="Rokhsar D.S."/>
        </authorList>
    </citation>
    <scope>NUCLEOTIDE SEQUENCE [LARGE SCALE GENOMIC DNA]</scope>
    <source>
        <strain evidence="2">f. Nagariensis / Eve</strain>
    </source>
</reference>